<feature type="compositionally biased region" description="Polar residues" evidence="5">
    <location>
        <begin position="477"/>
        <end position="486"/>
    </location>
</feature>
<feature type="region of interest" description="Disordered" evidence="5">
    <location>
        <begin position="684"/>
        <end position="733"/>
    </location>
</feature>
<dbReference type="InterPro" id="IPR038336">
    <property type="entry name" value="NET_sf"/>
</dbReference>
<dbReference type="InterPro" id="IPR020103">
    <property type="entry name" value="PsdUridine_synth_cat_dom_sf"/>
</dbReference>
<dbReference type="PANTHER" id="PTHR13326:SF31">
    <property type="entry name" value="PSEUDOURIDYLATE SYNTHASE 7 HOMOLOG"/>
    <property type="match status" value="1"/>
</dbReference>
<name>E9GIP5_DAPPU</name>
<dbReference type="GO" id="GO:0003723">
    <property type="term" value="F:RNA binding"/>
    <property type="evidence" value="ECO:0007669"/>
    <property type="project" value="InterPro"/>
</dbReference>
<dbReference type="PROSITE" id="PS50984">
    <property type="entry name" value="TRUD"/>
    <property type="match status" value="1"/>
</dbReference>
<dbReference type="GO" id="GO:0008033">
    <property type="term" value="P:tRNA processing"/>
    <property type="evidence" value="ECO:0007669"/>
    <property type="project" value="UniProtKB-KW"/>
</dbReference>
<dbReference type="AlphaFoldDB" id="E9GIP5"/>
<dbReference type="eggNOG" id="KOG2339">
    <property type="taxonomic scope" value="Eukaryota"/>
</dbReference>
<dbReference type="eggNOG" id="KOG1474">
    <property type="taxonomic scope" value="Eukaryota"/>
</dbReference>
<dbReference type="Proteomes" id="UP000000305">
    <property type="component" value="Unassembled WGS sequence"/>
</dbReference>
<dbReference type="FunFam" id="3.30.2350.20:FF:000033">
    <property type="entry name" value="Uncharacterized protein"/>
    <property type="match status" value="1"/>
</dbReference>
<evidence type="ECO:0000313" key="9">
    <source>
        <dbReference type="Proteomes" id="UP000000305"/>
    </source>
</evidence>
<feature type="domain" description="TRUD" evidence="6">
    <location>
        <begin position="224"/>
        <end position="428"/>
    </location>
</feature>
<dbReference type="InterPro" id="IPR027353">
    <property type="entry name" value="NET_dom"/>
</dbReference>
<evidence type="ECO:0000259" key="7">
    <source>
        <dbReference type="PROSITE" id="PS51525"/>
    </source>
</evidence>
<feature type="compositionally biased region" description="Polar residues" evidence="5">
    <location>
        <begin position="687"/>
        <end position="699"/>
    </location>
</feature>
<keyword evidence="9" id="KW-1185">Reference proteome</keyword>
<dbReference type="InterPro" id="IPR042214">
    <property type="entry name" value="TruD_catalytic"/>
</dbReference>
<keyword evidence="3" id="KW-0413">Isomerase</keyword>
<dbReference type="PIRSF" id="PIRSF037016">
    <property type="entry name" value="Pseudouridin_synth_euk_prd"/>
    <property type="match status" value="1"/>
</dbReference>
<dbReference type="GO" id="GO:0005634">
    <property type="term" value="C:nucleus"/>
    <property type="evidence" value="ECO:0000318"/>
    <property type="project" value="GO_Central"/>
</dbReference>
<dbReference type="Gene3D" id="3.30.2350.20">
    <property type="entry name" value="TruD, catalytic domain"/>
    <property type="match status" value="3"/>
</dbReference>
<feature type="domain" description="NET" evidence="7">
    <location>
        <begin position="504"/>
        <end position="586"/>
    </location>
</feature>
<dbReference type="STRING" id="6669.E9GIP5"/>
<comment type="similarity">
    <text evidence="1">Belongs to the pseudouridine synthase TruD family.</text>
</comment>
<evidence type="ECO:0000256" key="5">
    <source>
        <dbReference type="SAM" id="MobiDB-lite"/>
    </source>
</evidence>
<evidence type="ECO:0000259" key="6">
    <source>
        <dbReference type="PROSITE" id="PS50984"/>
    </source>
</evidence>
<dbReference type="InParanoid" id="E9GIP5"/>
<dbReference type="InterPro" id="IPR001656">
    <property type="entry name" value="PsdUridine_synth_TruD"/>
</dbReference>
<dbReference type="SUPFAM" id="SSF55120">
    <property type="entry name" value="Pseudouridine synthase"/>
    <property type="match status" value="1"/>
</dbReference>
<feature type="region of interest" description="Disordered" evidence="5">
    <location>
        <begin position="1"/>
        <end position="28"/>
    </location>
</feature>
<reference evidence="8 9" key="1">
    <citation type="journal article" date="2011" name="Science">
        <title>The ecoresponsive genome of Daphnia pulex.</title>
        <authorList>
            <person name="Colbourne J.K."/>
            <person name="Pfrender M.E."/>
            <person name="Gilbert D."/>
            <person name="Thomas W.K."/>
            <person name="Tucker A."/>
            <person name="Oakley T.H."/>
            <person name="Tokishita S."/>
            <person name="Aerts A."/>
            <person name="Arnold G.J."/>
            <person name="Basu M.K."/>
            <person name="Bauer D.J."/>
            <person name="Caceres C.E."/>
            <person name="Carmel L."/>
            <person name="Casola C."/>
            <person name="Choi J.H."/>
            <person name="Detter J.C."/>
            <person name="Dong Q."/>
            <person name="Dusheyko S."/>
            <person name="Eads B.D."/>
            <person name="Frohlich T."/>
            <person name="Geiler-Samerotte K.A."/>
            <person name="Gerlach D."/>
            <person name="Hatcher P."/>
            <person name="Jogdeo S."/>
            <person name="Krijgsveld J."/>
            <person name="Kriventseva E.V."/>
            <person name="Kultz D."/>
            <person name="Laforsch C."/>
            <person name="Lindquist E."/>
            <person name="Lopez J."/>
            <person name="Manak J.R."/>
            <person name="Muller J."/>
            <person name="Pangilinan J."/>
            <person name="Patwardhan R.P."/>
            <person name="Pitluck S."/>
            <person name="Pritham E.J."/>
            <person name="Rechtsteiner A."/>
            <person name="Rho M."/>
            <person name="Rogozin I.B."/>
            <person name="Sakarya O."/>
            <person name="Salamov A."/>
            <person name="Schaack S."/>
            <person name="Shapiro H."/>
            <person name="Shiga Y."/>
            <person name="Skalitzky C."/>
            <person name="Smith Z."/>
            <person name="Souvorov A."/>
            <person name="Sung W."/>
            <person name="Tang Z."/>
            <person name="Tsuchiya D."/>
            <person name="Tu H."/>
            <person name="Vos H."/>
            <person name="Wang M."/>
            <person name="Wolf Y.I."/>
            <person name="Yamagata H."/>
            <person name="Yamada T."/>
            <person name="Ye Y."/>
            <person name="Shaw J.R."/>
            <person name="Andrews J."/>
            <person name="Crease T.J."/>
            <person name="Tang H."/>
            <person name="Lucas S.M."/>
            <person name="Robertson H.M."/>
            <person name="Bork P."/>
            <person name="Koonin E.V."/>
            <person name="Zdobnov E.M."/>
            <person name="Grigoriev I.V."/>
            <person name="Lynch M."/>
            <person name="Boore J.L."/>
        </authorList>
    </citation>
    <scope>NUCLEOTIDE SEQUENCE [LARGE SCALE GENOMIC DNA]</scope>
</reference>
<dbReference type="InterPro" id="IPR011760">
    <property type="entry name" value="PsdUridine_synth_TruD_insert"/>
</dbReference>
<dbReference type="PhylomeDB" id="E9GIP5"/>
<dbReference type="OrthoDB" id="447290at2759"/>
<dbReference type="PROSITE" id="PS51525">
    <property type="entry name" value="NET"/>
    <property type="match status" value="1"/>
</dbReference>
<accession>E9GIP5</accession>
<protein>
    <recommendedName>
        <fullName evidence="10">TRUD domain-containing protein</fullName>
    </recommendedName>
</protein>
<dbReference type="KEGG" id="dpx:DAPPUDRAFT_303951"/>
<sequence length="742" mass="83446">MAKRNKHRKASAASSKKENHQSIHHENVLGPVTEAQVGIQEYAKKGKQFSAHLKQCNSDFQVHEISMDGKIVHLTDLSQLNPEQKKERLSVRRKSQDNAVPHVSSYTEFVLYMENQETVDANFVLAKIAKKNKIHSPEFMTACSTHEKGTITSQLVTANKNLDPTKMKCDLKSESKLAFGNFTFTDKPVQQGSLKGNRFVIALRNVNGDKIQIDSNLKSVKEYGFINYYGTECFGTRTHIIGKQLLLNQWKEAIDLIAEVFKGHEHFHSMETQLLSYMENHGGDLVGALNTIPFEIRLSYIHAYQSFIWNSIVSKRIAEFGVKPILGDLVYARSVDELQEMDNNDSNSSNQSECSNPTIVSIDKNNILNYTIGDVVLPLPGYDVTYPDNEVADWYKDLLLADGLSEVDFERSAKNHSLSGAYRHLILKPTDFNWRFLWYSNPTERLILSDLDRLEKTQFLHTAVTEEQTDQEKRITRSGQLKQKNSPMPKTPEPVKKEPVLSPSGDCDNDAKPMSYDEKLQLISNIRVLPGKKLGRVVHIFRSLEPELAGWDPDEVVLDLEALQPLTLRSLETYVESCLSPKPLKTYGKKQSDIKMEETLELKENFTPKKVHRKTNVKDAECLVSQVGSGIGLSSNASALTDLETGDDIDFLGLILEFNLPPSSYASMVVREIMKVDNSAVLGKQNDPIQHSSQATLKSSDSEGSRKKKPRIHETVDVGEITSSSEASTTTRGKRLKLCDLS</sequence>
<proteinExistence type="inferred from homology"/>
<evidence type="ECO:0000313" key="8">
    <source>
        <dbReference type="EMBL" id="EFX80692.1"/>
    </source>
</evidence>
<dbReference type="FunFam" id="1.20.1270.220:FF:000001">
    <property type="entry name" value="bromodomain-containing protein 2 isoform X1"/>
    <property type="match status" value="1"/>
</dbReference>
<evidence type="ECO:0000256" key="3">
    <source>
        <dbReference type="ARBA" id="ARBA00023235"/>
    </source>
</evidence>
<feature type="region of interest" description="Disordered" evidence="5">
    <location>
        <begin position="465"/>
        <end position="513"/>
    </location>
</feature>
<feature type="compositionally biased region" description="Low complexity" evidence="5">
    <location>
        <begin position="722"/>
        <end position="731"/>
    </location>
</feature>
<gene>
    <name evidence="8" type="ORF">DAPPUDRAFT_303951</name>
</gene>
<dbReference type="GO" id="GO:0001522">
    <property type="term" value="P:pseudouridine synthesis"/>
    <property type="evidence" value="ECO:0000318"/>
    <property type="project" value="GO_Central"/>
</dbReference>
<evidence type="ECO:0000256" key="1">
    <source>
        <dbReference type="ARBA" id="ARBA00007953"/>
    </source>
</evidence>
<dbReference type="Gene3D" id="1.20.1270.220">
    <property type="match status" value="1"/>
</dbReference>
<evidence type="ECO:0000256" key="2">
    <source>
        <dbReference type="ARBA" id="ARBA00022694"/>
    </source>
</evidence>
<feature type="compositionally biased region" description="Basic residues" evidence="5">
    <location>
        <begin position="1"/>
        <end position="10"/>
    </location>
</feature>
<comment type="catalytic activity">
    <reaction evidence="4">
        <text>a uridine in tRNA = a pseudouridine in tRNA</text>
        <dbReference type="Rhea" id="RHEA:54572"/>
        <dbReference type="Rhea" id="RHEA-COMP:13339"/>
        <dbReference type="Rhea" id="RHEA-COMP:13934"/>
        <dbReference type="ChEBI" id="CHEBI:65314"/>
        <dbReference type="ChEBI" id="CHEBI:65315"/>
    </reaction>
</comment>
<dbReference type="EMBL" id="GL732546">
    <property type="protein sequence ID" value="EFX80692.1"/>
    <property type="molecule type" value="Genomic_DNA"/>
</dbReference>
<dbReference type="CDD" id="cd02576">
    <property type="entry name" value="PseudoU_synth_ScPUS7"/>
    <property type="match status" value="1"/>
</dbReference>
<evidence type="ECO:0000256" key="4">
    <source>
        <dbReference type="ARBA" id="ARBA00036943"/>
    </source>
</evidence>
<feature type="compositionally biased region" description="Basic and acidic residues" evidence="5">
    <location>
        <begin position="15"/>
        <end position="27"/>
    </location>
</feature>
<dbReference type="Pfam" id="PF01142">
    <property type="entry name" value="TruD"/>
    <property type="match status" value="2"/>
</dbReference>
<dbReference type="Pfam" id="PF17035">
    <property type="entry name" value="BET"/>
    <property type="match status" value="1"/>
</dbReference>
<keyword evidence="2" id="KW-0819">tRNA processing</keyword>
<dbReference type="GO" id="GO:0009982">
    <property type="term" value="F:pseudouridine synthase activity"/>
    <property type="evidence" value="ECO:0000318"/>
    <property type="project" value="GO_Central"/>
</dbReference>
<evidence type="ECO:0008006" key="10">
    <source>
        <dbReference type="Google" id="ProtNLM"/>
    </source>
</evidence>
<dbReference type="HOGENOM" id="CLU_005281_0_2_1"/>
<dbReference type="FunCoup" id="E9GIP5">
    <property type="interactions" value="1730"/>
</dbReference>
<organism evidence="8 9">
    <name type="scientific">Daphnia pulex</name>
    <name type="common">Water flea</name>
    <dbReference type="NCBI Taxonomy" id="6669"/>
    <lineage>
        <taxon>Eukaryota</taxon>
        <taxon>Metazoa</taxon>
        <taxon>Ecdysozoa</taxon>
        <taxon>Arthropoda</taxon>
        <taxon>Crustacea</taxon>
        <taxon>Branchiopoda</taxon>
        <taxon>Diplostraca</taxon>
        <taxon>Cladocera</taxon>
        <taxon>Anomopoda</taxon>
        <taxon>Daphniidae</taxon>
        <taxon>Daphnia</taxon>
    </lineage>
</organism>
<dbReference type="PANTHER" id="PTHR13326">
    <property type="entry name" value="TRNA PSEUDOURIDINE SYNTHASE D"/>
    <property type="match status" value="1"/>
</dbReference>